<name>A0A430KXF0_9HYPO</name>
<keyword evidence="1" id="KW-0175">Coiled coil</keyword>
<dbReference type="Gene3D" id="1.10.287.2610">
    <property type="match status" value="1"/>
</dbReference>
<dbReference type="AlphaFoldDB" id="A0A430KXF0"/>
<dbReference type="Proteomes" id="UP000287124">
    <property type="component" value="Unassembled WGS sequence"/>
</dbReference>
<protein>
    <submittedName>
        <fullName evidence="3">Uncharacterized protein</fullName>
    </submittedName>
</protein>
<organism evidence="3 4">
    <name type="scientific">Fusarium euwallaceae</name>
    <dbReference type="NCBI Taxonomy" id="1147111"/>
    <lineage>
        <taxon>Eukaryota</taxon>
        <taxon>Fungi</taxon>
        <taxon>Dikarya</taxon>
        <taxon>Ascomycota</taxon>
        <taxon>Pezizomycotina</taxon>
        <taxon>Sordariomycetes</taxon>
        <taxon>Hypocreomycetidae</taxon>
        <taxon>Hypocreales</taxon>
        <taxon>Nectriaceae</taxon>
        <taxon>Fusarium</taxon>
        <taxon>Fusarium solani species complex</taxon>
    </lineage>
</organism>
<evidence type="ECO:0000256" key="2">
    <source>
        <dbReference type="SAM" id="MobiDB-lite"/>
    </source>
</evidence>
<comment type="caution">
    <text evidence="3">The sequence shown here is derived from an EMBL/GenBank/DDBJ whole genome shotgun (WGS) entry which is preliminary data.</text>
</comment>
<gene>
    <name evidence="3" type="ORF">BHE90_017453</name>
</gene>
<accession>A0A430KXF0</accession>
<feature type="compositionally biased region" description="Pro residues" evidence="2">
    <location>
        <begin position="12"/>
        <end position="21"/>
    </location>
</feature>
<dbReference type="SUPFAM" id="SSF57997">
    <property type="entry name" value="Tropomyosin"/>
    <property type="match status" value="1"/>
</dbReference>
<keyword evidence="4" id="KW-1185">Reference proteome</keyword>
<sequence length="225" mass="25890">MPTPSAADKSPPKPNDTSPPPKDSEDPVNGFFSFIQKYCAGDEFKRLEGICQENTSLKNDIKELQTAYEQNLKALARSDNKWQSEHNKLKEVDRARDNAVKQLKDERQASQALRDQVRNMEEHVKTVTATSKNWESQAIDLDNKEKANATRLKHAQKEKERLEEELKSIQKQLKSKTTELGQVQDQFKVIRSFVVELGNLTEKETEIRTLLANFFDLALKHMETF</sequence>
<dbReference type="EMBL" id="MIKF01001077">
    <property type="protein sequence ID" value="RTE68170.1"/>
    <property type="molecule type" value="Genomic_DNA"/>
</dbReference>
<reference evidence="3 4" key="1">
    <citation type="submission" date="2017-06" db="EMBL/GenBank/DDBJ databases">
        <title>Comparative genomic analysis of Ambrosia Fusariam Clade fungi.</title>
        <authorList>
            <person name="Stajich J.E."/>
            <person name="Carrillo J."/>
            <person name="Kijimoto T."/>
            <person name="Eskalen A."/>
            <person name="O'Donnell K."/>
            <person name="Kasson M."/>
        </authorList>
    </citation>
    <scope>NUCLEOTIDE SEQUENCE [LARGE SCALE GENOMIC DNA]</scope>
    <source>
        <strain evidence="3 4">UCR1854</strain>
    </source>
</reference>
<evidence type="ECO:0000256" key="1">
    <source>
        <dbReference type="SAM" id="Coils"/>
    </source>
</evidence>
<proteinExistence type="predicted"/>
<feature type="non-terminal residue" evidence="3">
    <location>
        <position position="225"/>
    </location>
</feature>
<evidence type="ECO:0000313" key="4">
    <source>
        <dbReference type="Proteomes" id="UP000287124"/>
    </source>
</evidence>
<evidence type="ECO:0000313" key="3">
    <source>
        <dbReference type="EMBL" id="RTE68170.1"/>
    </source>
</evidence>
<feature type="coiled-coil region" evidence="1">
    <location>
        <begin position="47"/>
        <end position="186"/>
    </location>
</feature>
<feature type="region of interest" description="Disordered" evidence="2">
    <location>
        <begin position="1"/>
        <end position="29"/>
    </location>
</feature>